<keyword evidence="3" id="KW-1185">Reference proteome</keyword>
<evidence type="ECO:0000313" key="3">
    <source>
        <dbReference type="Proteomes" id="UP000801492"/>
    </source>
</evidence>
<dbReference type="InterPro" id="IPR029526">
    <property type="entry name" value="PGBD"/>
</dbReference>
<reference evidence="2" key="1">
    <citation type="submission" date="2019-08" db="EMBL/GenBank/DDBJ databases">
        <title>The genome of the North American firefly Photinus pyralis.</title>
        <authorList>
            <consortium name="Photinus pyralis genome working group"/>
            <person name="Fallon T.R."/>
            <person name="Sander Lower S.E."/>
            <person name="Weng J.-K."/>
        </authorList>
    </citation>
    <scope>NUCLEOTIDE SEQUENCE</scope>
    <source>
        <strain evidence="2">TRF0915ILg1</strain>
        <tissue evidence="2">Whole body</tissue>
    </source>
</reference>
<evidence type="ECO:0000259" key="1">
    <source>
        <dbReference type="Pfam" id="PF13843"/>
    </source>
</evidence>
<organism evidence="2 3">
    <name type="scientific">Ignelater luminosus</name>
    <name type="common">Cucubano</name>
    <name type="synonym">Pyrophorus luminosus</name>
    <dbReference type="NCBI Taxonomy" id="2038154"/>
    <lineage>
        <taxon>Eukaryota</taxon>
        <taxon>Metazoa</taxon>
        <taxon>Ecdysozoa</taxon>
        <taxon>Arthropoda</taxon>
        <taxon>Hexapoda</taxon>
        <taxon>Insecta</taxon>
        <taxon>Pterygota</taxon>
        <taxon>Neoptera</taxon>
        <taxon>Endopterygota</taxon>
        <taxon>Coleoptera</taxon>
        <taxon>Polyphaga</taxon>
        <taxon>Elateriformia</taxon>
        <taxon>Elateroidea</taxon>
        <taxon>Elateridae</taxon>
        <taxon>Agrypninae</taxon>
        <taxon>Pyrophorini</taxon>
        <taxon>Ignelater</taxon>
    </lineage>
</organism>
<accession>A0A8K0FZY5</accession>
<protein>
    <recommendedName>
        <fullName evidence="1">PiggyBac transposable element-derived protein domain-containing protein</fullName>
    </recommendedName>
</protein>
<comment type="caution">
    <text evidence="2">The sequence shown here is derived from an EMBL/GenBank/DDBJ whole genome shotgun (WGS) entry which is preliminary data.</text>
</comment>
<dbReference type="PANTHER" id="PTHR46599:SF6">
    <property type="entry name" value="DUAL SPECIFICITY PHOSPHATASE 26"/>
    <property type="match status" value="1"/>
</dbReference>
<dbReference type="EMBL" id="VTPC01086468">
    <property type="protein sequence ID" value="KAF2886770.1"/>
    <property type="molecule type" value="Genomic_DNA"/>
</dbReference>
<dbReference type="AlphaFoldDB" id="A0A8K0FZY5"/>
<evidence type="ECO:0000313" key="2">
    <source>
        <dbReference type="EMBL" id="KAF2886770.1"/>
    </source>
</evidence>
<dbReference type="Pfam" id="PF13843">
    <property type="entry name" value="DDE_Tnp_1_7"/>
    <property type="match status" value="1"/>
</dbReference>
<sequence length="130" mass="15117">MFPLCDDKTFYTENLEISCGKQPEEPYMQSNSPTDIVNRLVRHIEGSCGNLKTDNWYTSYPLAMSLLEKKLTFLGTMRQNKREIPPDFLRKVQSVLFDFQKEATLVSFVPKQNKLVILLPTMYDSDQIDE</sequence>
<dbReference type="PANTHER" id="PTHR46599">
    <property type="entry name" value="PIGGYBAC TRANSPOSABLE ELEMENT-DERIVED PROTEIN 4"/>
    <property type="match status" value="1"/>
</dbReference>
<dbReference type="OrthoDB" id="6077919at2759"/>
<dbReference type="Proteomes" id="UP000801492">
    <property type="component" value="Unassembled WGS sequence"/>
</dbReference>
<feature type="domain" description="PiggyBac transposable element-derived protein" evidence="1">
    <location>
        <begin position="4"/>
        <end position="128"/>
    </location>
</feature>
<gene>
    <name evidence="2" type="ORF">ILUMI_19403</name>
</gene>
<proteinExistence type="predicted"/>
<name>A0A8K0FZY5_IGNLU</name>